<feature type="region of interest" description="Disordered" evidence="1">
    <location>
        <begin position="1"/>
        <end position="64"/>
    </location>
</feature>
<accession>A0A381L9E1</accession>
<dbReference type="Pfam" id="PF05032">
    <property type="entry name" value="Spo12"/>
    <property type="match status" value="1"/>
</dbReference>
<dbReference type="AlphaFoldDB" id="A0A381L9E1"/>
<feature type="compositionally biased region" description="Basic and acidic residues" evidence="1">
    <location>
        <begin position="22"/>
        <end position="34"/>
    </location>
</feature>
<feature type="compositionally biased region" description="Polar residues" evidence="1">
    <location>
        <begin position="103"/>
        <end position="113"/>
    </location>
</feature>
<protein>
    <submittedName>
        <fullName evidence="2">Bgt-2312</fullName>
    </submittedName>
</protein>
<dbReference type="InterPro" id="IPR007727">
    <property type="entry name" value="Spo12"/>
</dbReference>
<dbReference type="OrthoDB" id="5578329at2759"/>
<feature type="compositionally biased region" description="Polar residues" evidence="1">
    <location>
        <begin position="53"/>
        <end position="64"/>
    </location>
</feature>
<evidence type="ECO:0000313" key="2">
    <source>
        <dbReference type="EMBL" id="SUZ10554.1"/>
    </source>
</evidence>
<feature type="compositionally biased region" description="Basic and acidic residues" evidence="1">
    <location>
        <begin position="1"/>
        <end position="11"/>
    </location>
</feature>
<gene>
    <name evidence="2" type="ORF">BGT96224V2_LOCUS3702</name>
</gene>
<organism evidence="2">
    <name type="scientific">Blumeria graminis f. sp. tritici 96224</name>
    <dbReference type="NCBI Taxonomy" id="1268274"/>
    <lineage>
        <taxon>Eukaryota</taxon>
        <taxon>Fungi</taxon>
        <taxon>Dikarya</taxon>
        <taxon>Ascomycota</taxon>
        <taxon>Pezizomycotina</taxon>
        <taxon>Leotiomycetes</taxon>
        <taxon>Erysiphales</taxon>
        <taxon>Erysiphaceae</taxon>
        <taxon>Blumeria</taxon>
    </lineage>
</organism>
<feature type="non-terminal residue" evidence="2">
    <location>
        <position position="120"/>
    </location>
</feature>
<sequence>MSSSVLKDRDTNAPTVQAPGKADADKEPESKSDARIMGFQHQAPRSLFGESLSRPTYTSPSDTIMSPCTAKLSAYRGKQAGKLKPKSLFARNPAGLGPPGNIFGTSSTNSLTTEADESKV</sequence>
<feature type="region of interest" description="Disordered" evidence="1">
    <location>
        <begin position="88"/>
        <end position="120"/>
    </location>
</feature>
<proteinExistence type="predicted"/>
<name>A0A381L9E1_BLUGR</name>
<reference evidence="2" key="1">
    <citation type="submission" date="2018-07" db="EMBL/GenBank/DDBJ databases">
        <authorList>
            <person name="Quirk P.G."/>
            <person name="Krulwich T.A."/>
        </authorList>
    </citation>
    <scope>NUCLEOTIDE SEQUENCE</scope>
    <source>
        <strain evidence="2">96224</strain>
    </source>
</reference>
<evidence type="ECO:0000256" key="1">
    <source>
        <dbReference type="SAM" id="MobiDB-lite"/>
    </source>
</evidence>
<dbReference type="EMBL" id="UIGY01000084">
    <property type="protein sequence ID" value="SUZ10554.1"/>
    <property type="molecule type" value="Genomic_DNA"/>
</dbReference>